<dbReference type="GO" id="GO:0016020">
    <property type="term" value="C:membrane"/>
    <property type="evidence" value="ECO:0007669"/>
    <property type="project" value="UniProtKB-SubCell"/>
</dbReference>
<dbReference type="EMBL" id="GL377599">
    <property type="protein sequence ID" value="EFJ21423.1"/>
    <property type="molecule type" value="Genomic_DNA"/>
</dbReference>
<feature type="transmembrane region" description="Helical" evidence="7">
    <location>
        <begin position="155"/>
        <end position="172"/>
    </location>
</feature>
<evidence type="ECO:0000313" key="9">
    <source>
        <dbReference type="Proteomes" id="UP000001514"/>
    </source>
</evidence>
<evidence type="ECO:0000256" key="5">
    <source>
        <dbReference type="ARBA" id="ARBA00022989"/>
    </source>
</evidence>
<evidence type="ECO:0000256" key="7">
    <source>
        <dbReference type="RuleBase" id="RU368015"/>
    </source>
</evidence>
<comment type="similarity">
    <text evidence="2 7">Belongs to the purine permeases (TC 2.A.7.14) family.</text>
</comment>
<keyword evidence="3 7" id="KW-0813">Transport</keyword>
<feature type="transmembrane region" description="Helical" evidence="7">
    <location>
        <begin position="351"/>
        <end position="371"/>
    </location>
</feature>
<evidence type="ECO:0000256" key="6">
    <source>
        <dbReference type="ARBA" id="ARBA00023136"/>
    </source>
</evidence>
<evidence type="ECO:0000256" key="2">
    <source>
        <dbReference type="ARBA" id="ARBA00006213"/>
    </source>
</evidence>
<dbReference type="PANTHER" id="PTHR31376:SF105">
    <property type="entry name" value="PURINE PERMEASE-RELATED"/>
    <property type="match status" value="1"/>
</dbReference>
<evidence type="ECO:0000256" key="1">
    <source>
        <dbReference type="ARBA" id="ARBA00004141"/>
    </source>
</evidence>
<feature type="transmembrane region" description="Helical" evidence="7">
    <location>
        <begin position="295"/>
        <end position="317"/>
    </location>
</feature>
<dbReference type="GO" id="GO:0022857">
    <property type="term" value="F:transmembrane transporter activity"/>
    <property type="evidence" value="ECO:0000318"/>
    <property type="project" value="GO_Central"/>
</dbReference>
<feature type="transmembrane region" description="Helical" evidence="7">
    <location>
        <begin position="92"/>
        <end position="110"/>
    </location>
</feature>
<name>D8S299_SELML</name>
<dbReference type="Gramene" id="EFJ21423">
    <property type="protein sequence ID" value="EFJ21423"/>
    <property type="gene ID" value="SELMODRAFT_417455"/>
</dbReference>
<proteinExistence type="inferred from homology"/>
<dbReference type="KEGG" id="smo:SELMODRAFT_417455"/>
<keyword evidence="5 7" id="KW-1133">Transmembrane helix</keyword>
<sequence>MDNNTTVDMSLINNGKNSTAAAPPASKIFHHDSRFRQFLVSKPLEALRSKPRLHWLLLSLSILSMMIGTVVGQLLTRFYFAAGGSRKWLSTWLQTSGWPLLAVATGSIYWKRGIKLTPLTPALAATYTALGFLVALYSFMYAYGLSYLPASTSGLLSSSQLAFNAIFALIITRQKINPFGWNAIVLVTSAAVILALHSDDEKLPGVTRKEVVLGYVMTIVAAALSGFFFPITELVIRKFLTGSSRSGDAATVLLEMQTLLSLISTAVSSVAMAINHDFLAIPGESRRFKAGAARYYITLVSTAVSWQFAFLGTLGMIFLSSSLLAGVIMALEIPIGSIFAVIFFGDSFGGLKIMSMLLSLWGFVSYTYGGYMDMKNKSEP</sequence>
<dbReference type="OrthoDB" id="1865379at2759"/>
<gene>
    <name evidence="8" type="ORF">SELMODRAFT_417455</name>
</gene>
<comment type="caution">
    <text evidence="7">Lacks conserved residue(s) required for the propagation of feature annotation.</text>
</comment>
<dbReference type="Proteomes" id="UP000001514">
    <property type="component" value="Unassembled WGS sequence"/>
</dbReference>
<dbReference type="InterPro" id="IPR037185">
    <property type="entry name" value="EmrE-like"/>
</dbReference>
<feature type="transmembrane region" description="Helical" evidence="7">
    <location>
        <begin position="212"/>
        <end position="236"/>
    </location>
</feature>
<keyword evidence="4 7" id="KW-0812">Transmembrane</keyword>
<keyword evidence="6 7" id="KW-0472">Membrane</keyword>
<organism evidence="9">
    <name type="scientific">Selaginella moellendorffii</name>
    <name type="common">Spikemoss</name>
    <dbReference type="NCBI Taxonomy" id="88036"/>
    <lineage>
        <taxon>Eukaryota</taxon>
        <taxon>Viridiplantae</taxon>
        <taxon>Streptophyta</taxon>
        <taxon>Embryophyta</taxon>
        <taxon>Tracheophyta</taxon>
        <taxon>Lycopodiopsida</taxon>
        <taxon>Selaginellales</taxon>
        <taxon>Selaginellaceae</taxon>
        <taxon>Selaginella</taxon>
    </lineage>
</organism>
<evidence type="ECO:0000256" key="3">
    <source>
        <dbReference type="ARBA" id="ARBA00022448"/>
    </source>
</evidence>
<dbReference type="InParanoid" id="D8S299"/>
<dbReference type="HOGENOM" id="CLU_043459_1_1_1"/>
<dbReference type="OMA" id="YFYAYGI"/>
<accession>D8S299</accession>
<dbReference type="GO" id="GO:0005345">
    <property type="term" value="F:purine nucleobase transmembrane transporter activity"/>
    <property type="evidence" value="ECO:0007669"/>
    <property type="project" value="UniProtKB-UniRule"/>
</dbReference>
<reference evidence="8 9" key="1">
    <citation type="journal article" date="2011" name="Science">
        <title>The Selaginella genome identifies genetic changes associated with the evolution of vascular plants.</title>
        <authorList>
            <person name="Banks J.A."/>
            <person name="Nishiyama T."/>
            <person name="Hasebe M."/>
            <person name="Bowman J.L."/>
            <person name="Gribskov M."/>
            <person name="dePamphilis C."/>
            <person name="Albert V.A."/>
            <person name="Aono N."/>
            <person name="Aoyama T."/>
            <person name="Ambrose B.A."/>
            <person name="Ashton N.W."/>
            <person name="Axtell M.J."/>
            <person name="Barker E."/>
            <person name="Barker M.S."/>
            <person name="Bennetzen J.L."/>
            <person name="Bonawitz N.D."/>
            <person name="Chapple C."/>
            <person name="Cheng C."/>
            <person name="Correa L.G."/>
            <person name="Dacre M."/>
            <person name="DeBarry J."/>
            <person name="Dreyer I."/>
            <person name="Elias M."/>
            <person name="Engstrom E.M."/>
            <person name="Estelle M."/>
            <person name="Feng L."/>
            <person name="Finet C."/>
            <person name="Floyd S.K."/>
            <person name="Frommer W.B."/>
            <person name="Fujita T."/>
            <person name="Gramzow L."/>
            <person name="Gutensohn M."/>
            <person name="Harholt J."/>
            <person name="Hattori M."/>
            <person name="Heyl A."/>
            <person name="Hirai T."/>
            <person name="Hiwatashi Y."/>
            <person name="Ishikawa M."/>
            <person name="Iwata M."/>
            <person name="Karol K.G."/>
            <person name="Koehler B."/>
            <person name="Kolukisaoglu U."/>
            <person name="Kubo M."/>
            <person name="Kurata T."/>
            <person name="Lalonde S."/>
            <person name="Li K."/>
            <person name="Li Y."/>
            <person name="Litt A."/>
            <person name="Lyons E."/>
            <person name="Manning G."/>
            <person name="Maruyama T."/>
            <person name="Michael T.P."/>
            <person name="Mikami K."/>
            <person name="Miyazaki S."/>
            <person name="Morinaga S."/>
            <person name="Murata T."/>
            <person name="Mueller-Roeber B."/>
            <person name="Nelson D.R."/>
            <person name="Obara M."/>
            <person name="Oguri Y."/>
            <person name="Olmstead R.G."/>
            <person name="Onodera N."/>
            <person name="Petersen B.L."/>
            <person name="Pils B."/>
            <person name="Prigge M."/>
            <person name="Rensing S.A."/>
            <person name="Riano-Pachon D.M."/>
            <person name="Roberts A.W."/>
            <person name="Sato Y."/>
            <person name="Scheller H.V."/>
            <person name="Schulz B."/>
            <person name="Schulz C."/>
            <person name="Shakirov E.V."/>
            <person name="Shibagaki N."/>
            <person name="Shinohara N."/>
            <person name="Shippen D.E."/>
            <person name="Soerensen I."/>
            <person name="Sotooka R."/>
            <person name="Sugimoto N."/>
            <person name="Sugita M."/>
            <person name="Sumikawa N."/>
            <person name="Tanurdzic M."/>
            <person name="Theissen G."/>
            <person name="Ulvskov P."/>
            <person name="Wakazuki S."/>
            <person name="Weng J.K."/>
            <person name="Willats W.W."/>
            <person name="Wipf D."/>
            <person name="Wolf P.G."/>
            <person name="Yang L."/>
            <person name="Zimmer A.D."/>
            <person name="Zhu Q."/>
            <person name="Mitros T."/>
            <person name="Hellsten U."/>
            <person name="Loque D."/>
            <person name="Otillar R."/>
            <person name="Salamov A."/>
            <person name="Schmutz J."/>
            <person name="Shapiro H."/>
            <person name="Lindquist E."/>
            <person name="Lucas S."/>
            <person name="Rokhsar D."/>
            <person name="Grigoriev I.V."/>
        </authorList>
    </citation>
    <scope>NUCLEOTIDE SEQUENCE [LARGE SCALE GENOMIC DNA]</scope>
</reference>
<dbReference type="SUPFAM" id="SSF103481">
    <property type="entry name" value="Multidrug resistance efflux transporter EmrE"/>
    <property type="match status" value="1"/>
</dbReference>
<dbReference type="STRING" id="88036.D8S299"/>
<evidence type="ECO:0000256" key="4">
    <source>
        <dbReference type="ARBA" id="ARBA00022692"/>
    </source>
</evidence>
<feature type="transmembrane region" description="Helical" evidence="7">
    <location>
        <begin position="55"/>
        <end position="80"/>
    </location>
</feature>
<comment type="subcellular location">
    <subcellularLocation>
        <location evidence="1 7">Membrane</location>
        <topology evidence="1 7">Multi-pass membrane protein</topology>
    </subcellularLocation>
</comment>
<dbReference type="InterPro" id="IPR030182">
    <property type="entry name" value="PUP_plant"/>
</dbReference>
<feature type="transmembrane region" description="Helical" evidence="7">
    <location>
        <begin position="179"/>
        <end position="197"/>
    </location>
</feature>
<dbReference type="Pfam" id="PF16913">
    <property type="entry name" value="PUNUT"/>
    <property type="match status" value="1"/>
</dbReference>
<keyword evidence="9" id="KW-1185">Reference proteome</keyword>
<dbReference type="GO" id="GO:0015211">
    <property type="term" value="F:purine nucleoside transmembrane transporter activity"/>
    <property type="evidence" value="ECO:0007669"/>
    <property type="project" value="UniProtKB-UniRule"/>
</dbReference>
<evidence type="ECO:0000313" key="8">
    <source>
        <dbReference type="EMBL" id="EFJ21423.1"/>
    </source>
</evidence>
<dbReference type="PANTHER" id="PTHR31376">
    <property type="entry name" value="OS09G0467300 PROTEIN-RELATED"/>
    <property type="match status" value="1"/>
</dbReference>
<dbReference type="AlphaFoldDB" id="D8S299"/>
<protein>
    <recommendedName>
        <fullName evidence="7">Probable purine permease</fullName>
    </recommendedName>
</protein>
<feature type="transmembrane region" description="Helical" evidence="7">
    <location>
        <begin position="323"/>
        <end position="344"/>
    </location>
</feature>
<feature type="transmembrane region" description="Helical" evidence="7">
    <location>
        <begin position="122"/>
        <end position="143"/>
    </location>
</feature>
<dbReference type="eggNOG" id="ENOG502QTN9">
    <property type="taxonomic scope" value="Eukaryota"/>
</dbReference>